<reference evidence="1" key="1">
    <citation type="submission" date="2016-04" db="EMBL/GenBank/DDBJ databases">
        <authorList>
            <person name="Evans L.H."/>
            <person name="Alamgir A."/>
            <person name="Owens N."/>
            <person name="Weber N.D."/>
            <person name="Virtaneva K."/>
            <person name="Barbian K."/>
            <person name="Babar A."/>
            <person name="Rosenke K."/>
        </authorList>
    </citation>
    <scope>NUCLEOTIDE SEQUENCE</scope>
    <source>
        <strain evidence="1">86</strain>
    </source>
</reference>
<dbReference type="AlphaFoldDB" id="A0A212JJ99"/>
<gene>
    <name evidence="1" type="ORF">KL86DPRO_11607</name>
</gene>
<organism evidence="1">
    <name type="scientific">uncultured delta proteobacterium</name>
    <dbReference type="NCBI Taxonomy" id="34034"/>
    <lineage>
        <taxon>Bacteria</taxon>
        <taxon>Deltaproteobacteria</taxon>
        <taxon>environmental samples</taxon>
    </lineage>
</organism>
<sequence length="65" mass="7129">MPVLTLPHRHETKVYVSEDGYVAITQEDLADQGVQSVVNIHHTDIPAVVQALDIAAREAAKKEPL</sequence>
<dbReference type="EMBL" id="FLUQ01000001">
    <property type="protein sequence ID" value="SBV99508.1"/>
    <property type="molecule type" value="Genomic_DNA"/>
</dbReference>
<name>A0A212JJ99_9DELT</name>
<proteinExistence type="predicted"/>
<evidence type="ECO:0000313" key="1">
    <source>
        <dbReference type="EMBL" id="SBV99508.1"/>
    </source>
</evidence>
<accession>A0A212JJ99</accession>
<protein>
    <submittedName>
        <fullName evidence="1">Uncharacterized protein</fullName>
    </submittedName>
</protein>